<evidence type="ECO:0000313" key="1">
    <source>
        <dbReference type="EMBL" id="EQD79078.1"/>
    </source>
</evidence>
<evidence type="ECO:0008006" key="2">
    <source>
        <dbReference type="Google" id="ProtNLM"/>
    </source>
</evidence>
<dbReference type="Gene3D" id="3.20.20.140">
    <property type="entry name" value="Metal-dependent hydrolases"/>
    <property type="match status" value="1"/>
</dbReference>
<dbReference type="InterPro" id="IPR032466">
    <property type="entry name" value="Metal_Hydrolase"/>
</dbReference>
<comment type="caution">
    <text evidence="1">The sequence shown here is derived from an EMBL/GenBank/DDBJ whole genome shotgun (WGS) entry which is preliminary data.</text>
</comment>
<reference evidence="1" key="2">
    <citation type="journal article" date="2014" name="ISME J.">
        <title>Microbial stratification in low pH oxic and suboxic macroscopic growths along an acid mine drainage.</title>
        <authorList>
            <person name="Mendez-Garcia C."/>
            <person name="Mesa V."/>
            <person name="Sprenger R.R."/>
            <person name="Richter M."/>
            <person name="Diez M.S."/>
            <person name="Solano J."/>
            <person name="Bargiela R."/>
            <person name="Golyshina O.V."/>
            <person name="Manteca A."/>
            <person name="Ramos J.L."/>
            <person name="Gallego J.R."/>
            <person name="Llorente I."/>
            <person name="Martins Dos Santos V.A."/>
            <person name="Jensen O.N."/>
            <person name="Pelaez A.I."/>
            <person name="Sanchez J."/>
            <person name="Ferrer M."/>
        </authorList>
    </citation>
    <scope>NUCLEOTIDE SEQUENCE</scope>
</reference>
<protein>
    <recommendedName>
        <fullName evidence="2">Amidohydrolase-related domain-containing protein</fullName>
    </recommendedName>
</protein>
<organism evidence="1">
    <name type="scientific">mine drainage metagenome</name>
    <dbReference type="NCBI Taxonomy" id="410659"/>
    <lineage>
        <taxon>unclassified sequences</taxon>
        <taxon>metagenomes</taxon>
        <taxon>ecological metagenomes</taxon>
    </lineage>
</organism>
<dbReference type="AlphaFoldDB" id="T1CCJ4"/>
<gene>
    <name evidence="1" type="ORF">B1B_00389</name>
</gene>
<dbReference type="SUPFAM" id="SSF51556">
    <property type="entry name" value="Metallo-dependent hydrolases"/>
    <property type="match status" value="1"/>
</dbReference>
<accession>T1CCJ4</accession>
<proteinExistence type="predicted"/>
<sequence length="62" mass="6511">MEIARDAGIKIVMGTDFVSAENSKQGDNAIEIERLSKFLGPIQALIASTSLASECVGLTDQG</sequence>
<name>T1CCJ4_9ZZZZ</name>
<dbReference type="EMBL" id="AUZY01000295">
    <property type="protein sequence ID" value="EQD79078.1"/>
    <property type="molecule type" value="Genomic_DNA"/>
</dbReference>
<feature type="non-terminal residue" evidence="1">
    <location>
        <position position="62"/>
    </location>
</feature>
<reference evidence="1" key="1">
    <citation type="submission" date="2013-08" db="EMBL/GenBank/DDBJ databases">
        <authorList>
            <person name="Mendez C."/>
            <person name="Richter M."/>
            <person name="Ferrer M."/>
            <person name="Sanchez J."/>
        </authorList>
    </citation>
    <scope>NUCLEOTIDE SEQUENCE</scope>
</reference>